<gene>
    <name evidence="2" type="ORF">BDV33DRAFT_173310</name>
</gene>
<reference evidence="2 3" key="1">
    <citation type="submission" date="2019-04" db="EMBL/GenBank/DDBJ databases">
        <title>Fungal friends and foes A comparative genomics study of 23 Aspergillus species from section Flavi.</title>
        <authorList>
            <consortium name="DOE Joint Genome Institute"/>
            <person name="Kjaerbolling I."/>
            <person name="Vesth T.C."/>
            <person name="Frisvad J.C."/>
            <person name="Nybo J.L."/>
            <person name="Theobald S."/>
            <person name="Kildgaard S."/>
            <person name="Petersen T.I."/>
            <person name="Kuo A."/>
            <person name="Sato A."/>
            <person name="Lyhne E.K."/>
            <person name="Kogle M.E."/>
            <person name="Wiebenga A."/>
            <person name="Kun R.S."/>
            <person name="Lubbers R.J."/>
            <person name="Makela M.R."/>
            <person name="Barry K."/>
            <person name="Chovatia M."/>
            <person name="Clum A."/>
            <person name="Daum C."/>
            <person name="Haridas S."/>
            <person name="He G."/>
            <person name="LaButti K."/>
            <person name="Lipzen A."/>
            <person name="Mondo S."/>
            <person name="Pangilinan J."/>
            <person name="Riley R."/>
            <person name="Salamov A."/>
            <person name="Simmons B.A."/>
            <person name="Magnuson J.K."/>
            <person name="Henrissat B."/>
            <person name="Mortensen U.H."/>
            <person name="Larsen T.O."/>
            <person name="De vries R.P."/>
            <person name="Grigoriev I.V."/>
            <person name="Machida M."/>
            <person name="Baker S.E."/>
            <person name="Andersen M.R."/>
        </authorList>
    </citation>
    <scope>NUCLEOTIDE SEQUENCE [LARGE SCALE GENOMIC DNA]</scope>
    <source>
        <strain evidence="2 3">CBS 126849</strain>
    </source>
</reference>
<protein>
    <submittedName>
        <fullName evidence="2">Uncharacterized protein</fullName>
    </submittedName>
</protein>
<dbReference type="Proteomes" id="UP000326799">
    <property type="component" value="Unassembled WGS sequence"/>
</dbReference>
<organism evidence="2 3">
    <name type="scientific">Aspergillus novoparasiticus</name>
    <dbReference type="NCBI Taxonomy" id="986946"/>
    <lineage>
        <taxon>Eukaryota</taxon>
        <taxon>Fungi</taxon>
        <taxon>Dikarya</taxon>
        <taxon>Ascomycota</taxon>
        <taxon>Pezizomycotina</taxon>
        <taxon>Eurotiomycetes</taxon>
        <taxon>Eurotiomycetidae</taxon>
        <taxon>Eurotiales</taxon>
        <taxon>Aspergillaceae</taxon>
        <taxon>Aspergillus</taxon>
        <taxon>Aspergillus subgen. Circumdati</taxon>
    </lineage>
</organism>
<dbReference type="EMBL" id="ML733436">
    <property type="protein sequence ID" value="KAB8219624.1"/>
    <property type="molecule type" value="Genomic_DNA"/>
</dbReference>
<evidence type="ECO:0000313" key="3">
    <source>
        <dbReference type="Proteomes" id="UP000326799"/>
    </source>
</evidence>
<sequence length="68" mass="7945">MTCIQSVIQGFPYPETNLHATMPYLSISRKLRRIFLLSFLSFFLFPSLMISRGTSVTVKFDRRSHCQE</sequence>
<keyword evidence="1" id="KW-0812">Transmembrane</keyword>
<evidence type="ECO:0000313" key="2">
    <source>
        <dbReference type="EMBL" id="KAB8219624.1"/>
    </source>
</evidence>
<keyword evidence="3" id="KW-1185">Reference proteome</keyword>
<evidence type="ECO:0000256" key="1">
    <source>
        <dbReference type="SAM" id="Phobius"/>
    </source>
</evidence>
<dbReference type="AlphaFoldDB" id="A0A5N6ESC6"/>
<keyword evidence="1" id="KW-1133">Transmembrane helix</keyword>
<feature type="transmembrane region" description="Helical" evidence="1">
    <location>
        <begin position="34"/>
        <end position="51"/>
    </location>
</feature>
<accession>A0A5N6ESC6</accession>
<keyword evidence="1" id="KW-0472">Membrane</keyword>
<name>A0A5N6ESC6_9EURO</name>
<proteinExistence type="predicted"/>